<keyword evidence="2" id="KW-0813">Transport</keyword>
<dbReference type="InterPro" id="IPR017871">
    <property type="entry name" value="ABC_transporter-like_CS"/>
</dbReference>
<dbReference type="InterPro" id="IPR050166">
    <property type="entry name" value="ABC_transporter_ATP-bind"/>
</dbReference>
<dbReference type="EMBL" id="JBHUIJ010000013">
    <property type="protein sequence ID" value="MFD2238128.1"/>
    <property type="molecule type" value="Genomic_DNA"/>
</dbReference>
<accession>A0ABW5CMY8</accession>
<dbReference type="PROSITE" id="PS00211">
    <property type="entry name" value="ABC_TRANSPORTER_1"/>
    <property type="match status" value="1"/>
</dbReference>
<dbReference type="CDD" id="cd03293">
    <property type="entry name" value="ABC_NrtD_SsuB_transporters"/>
    <property type="match status" value="1"/>
</dbReference>
<gene>
    <name evidence="6" type="ORF">ACFSKQ_11720</name>
</gene>
<organism evidence="6 7">
    <name type="scientific">Aureimonas populi</name>
    <dbReference type="NCBI Taxonomy" id="1701758"/>
    <lineage>
        <taxon>Bacteria</taxon>
        <taxon>Pseudomonadati</taxon>
        <taxon>Pseudomonadota</taxon>
        <taxon>Alphaproteobacteria</taxon>
        <taxon>Hyphomicrobiales</taxon>
        <taxon>Aurantimonadaceae</taxon>
        <taxon>Aureimonas</taxon>
    </lineage>
</organism>
<name>A0ABW5CMY8_9HYPH</name>
<dbReference type="InterPro" id="IPR003593">
    <property type="entry name" value="AAA+_ATPase"/>
</dbReference>
<protein>
    <submittedName>
        <fullName evidence="6">ABC transporter ATP-binding protein</fullName>
    </submittedName>
</protein>
<sequence length="281" mass="30366">MNSAVTSIVPVAGRGPGPIEGPVQISIQNVGKIYGDPNAESAVVALDGVTLGVRRGEFISLLGPSGCGKSTLLGIVAGFQPASSGQVLQDGRPITRPGPTRTVVFQDYALFGWMTIQANIEFGLKAKGLSKRERGEVARSLIDTVRLTGFEDKYPHEVSGGMKQRAAIARALAPDPDILLMDEPFGALDAQTRVLLQEEIARISSEAGKTVLFVTHGIEEAVFLADRVVVMSPRPGRVREEVAVPLPRPRTAEMRSDPWFVSTVNELWETLKPEWQKGEQE</sequence>
<evidence type="ECO:0000313" key="6">
    <source>
        <dbReference type="EMBL" id="MFD2238128.1"/>
    </source>
</evidence>
<comment type="caution">
    <text evidence="6">The sequence shown here is derived from an EMBL/GenBank/DDBJ whole genome shotgun (WGS) entry which is preliminary data.</text>
</comment>
<dbReference type="InterPro" id="IPR027417">
    <property type="entry name" value="P-loop_NTPase"/>
</dbReference>
<evidence type="ECO:0000259" key="5">
    <source>
        <dbReference type="PROSITE" id="PS50893"/>
    </source>
</evidence>
<dbReference type="PROSITE" id="PS50893">
    <property type="entry name" value="ABC_TRANSPORTER_2"/>
    <property type="match status" value="1"/>
</dbReference>
<dbReference type="SUPFAM" id="SSF52540">
    <property type="entry name" value="P-loop containing nucleoside triphosphate hydrolases"/>
    <property type="match status" value="1"/>
</dbReference>
<evidence type="ECO:0000256" key="1">
    <source>
        <dbReference type="ARBA" id="ARBA00005417"/>
    </source>
</evidence>
<dbReference type="Proteomes" id="UP001597371">
    <property type="component" value="Unassembled WGS sequence"/>
</dbReference>
<dbReference type="PANTHER" id="PTHR42788">
    <property type="entry name" value="TAURINE IMPORT ATP-BINDING PROTEIN-RELATED"/>
    <property type="match status" value="1"/>
</dbReference>
<dbReference type="PANTHER" id="PTHR42788:SF13">
    <property type="entry name" value="ALIPHATIC SULFONATES IMPORT ATP-BINDING PROTEIN SSUB"/>
    <property type="match status" value="1"/>
</dbReference>
<keyword evidence="3" id="KW-0547">Nucleotide-binding</keyword>
<dbReference type="RefSeq" id="WP_209739050.1">
    <property type="nucleotide sequence ID" value="NZ_CP072611.1"/>
</dbReference>
<comment type="similarity">
    <text evidence="1">Belongs to the ABC transporter superfamily.</text>
</comment>
<keyword evidence="7" id="KW-1185">Reference proteome</keyword>
<dbReference type="GO" id="GO:0005524">
    <property type="term" value="F:ATP binding"/>
    <property type="evidence" value="ECO:0007669"/>
    <property type="project" value="UniProtKB-KW"/>
</dbReference>
<dbReference type="Pfam" id="PF00005">
    <property type="entry name" value="ABC_tran"/>
    <property type="match status" value="1"/>
</dbReference>
<evidence type="ECO:0000256" key="3">
    <source>
        <dbReference type="ARBA" id="ARBA00022741"/>
    </source>
</evidence>
<dbReference type="SMART" id="SM00382">
    <property type="entry name" value="AAA"/>
    <property type="match status" value="1"/>
</dbReference>
<feature type="domain" description="ABC transporter" evidence="5">
    <location>
        <begin position="25"/>
        <end position="258"/>
    </location>
</feature>
<evidence type="ECO:0000256" key="2">
    <source>
        <dbReference type="ARBA" id="ARBA00022448"/>
    </source>
</evidence>
<evidence type="ECO:0000313" key="7">
    <source>
        <dbReference type="Proteomes" id="UP001597371"/>
    </source>
</evidence>
<evidence type="ECO:0000256" key="4">
    <source>
        <dbReference type="ARBA" id="ARBA00022840"/>
    </source>
</evidence>
<keyword evidence="4 6" id="KW-0067">ATP-binding</keyword>
<proteinExistence type="inferred from homology"/>
<dbReference type="Gene3D" id="3.40.50.300">
    <property type="entry name" value="P-loop containing nucleotide triphosphate hydrolases"/>
    <property type="match status" value="1"/>
</dbReference>
<reference evidence="7" key="1">
    <citation type="journal article" date="2019" name="Int. J. Syst. Evol. Microbiol.">
        <title>The Global Catalogue of Microorganisms (GCM) 10K type strain sequencing project: providing services to taxonomists for standard genome sequencing and annotation.</title>
        <authorList>
            <consortium name="The Broad Institute Genomics Platform"/>
            <consortium name="The Broad Institute Genome Sequencing Center for Infectious Disease"/>
            <person name="Wu L."/>
            <person name="Ma J."/>
        </authorList>
    </citation>
    <scope>NUCLEOTIDE SEQUENCE [LARGE SCALE GENOMIC DNA]</scope>
    <source>
        <strain evidence="7">ZS-35-S2</strain>
    </source>
</reference>
<dbReference type="InterPro" id="IPR003439">
    <property type="entry name" value="ABC_transporter-like_ATP-bd"/>
</dbReference>